<dbReference type="CDD" id="cd00371">
    <property type="entry name" value="HMA"/>
    <property type="match status" value="1"/>
</dbReference>
<evidence type="ECO:0000256" key="11">
    <source>
        <dbReference type="ARBA" id="ARBA00022967"/>
    </source>
</evidence>
<evidence type="ECO:0000313" key="17">
    <source>
        <dbReference type="EMBL" id="KFN51020.1"/>
    </source>
</evidence>
<dbReference type="NCBIfam" id="TIGR01525">
    <property type="entry name" value="ATPase-IB_hvy"/>
    <property type="match status" value="1"/>
</dbReference>
<evidence type="ECO:0000256" key="7">
    <source>
        <dbReference type="ARBA" id="ARBA00022723"/>
    </source>
</evidence>
<keyword evidence="4 15" id="KW-1003">Cell membrane</keyword>
<dbReference type="GO" id="GO:0005524">
    <property type="term" value="F:ATP binding"/>
    <property type="evidence" value="ECO:0007669"/>
    <property type="project" value="UniProtKB-UniRule"/>
</dbReference>
<keyword evidence="12 15" id="KW-1133">Transmembrane helix</keyword>
<dbReference type="STRING" id="1121013.GCA_000426365_01496"/>
<dbReference type="EMBL" id="AWXU01000010">
    <property type="protein sequence ID" value="KFN51020.1"/>
    <property type="molecule type" value="Genomic_DNA"/>
</dbReference>
<organism evidence="17 18">
    <name type="scientific">Arenimonas composti TR7-09 = DSM 18010</name>
    <dbReference type="NCBI Taxonomy" id="1121013"/>
    <lineage>
        <taxon>Bacteria</taxon>
        <taxon>Pseudomonadati</taxon>
        <taxon>Pseudomonadota</taxon>
        <taxon>Gammaproteobacteria</taxon>
        <taxon>Lysobacterales</taxon>
        <taxon>Lysobacteraceae</taxon>
        <taxon>Arenimonas</taxon>
    </lineage>
</organism>
<dbReference type="InterPro" id="IPR006121">
    <property type="entry name" value="HMA_dom"/>
</dbReference>
<evidence type="ECO:0000256" key="1">
    <source>
        <dbReference type="ARBA" id="ARBA00004651"/>
    </source>
</evidence>
<keyword evidence="3" id="KW-0813">Transport</keyword>
<proteinExistence type="inferred from homology"/>
<dbReference type="GO" id="GO:0005886">
    <property type="term" value="C:plasma membrane"/>
    <property type="evidence" value="ECO:0007669"/>
    <property type="project" value="UniProtKB-SubCell"/>
</dbReference>
<dbReference type="Gene3D" id="3.40.50.1000">
    <property type="entry name" value="HAD superfamily/HAD-like"/>
    <property type="match status" value="1"/>
</dbReference>
<dbReference type="Pfam" id="PF00702">
    <property type="entry name" value="Hydrolase"/>
    <property type="match status" value="1"/>
</dbReference>
<feature type="transmembrane region" description="Helical" evidence="15">
    <location>
        <begin position="227"/>
        <end position="249"/>
    </location>
</feature>
<evidence type="ECO:0000256" key="9">
    <source>
        <dbReference type="ARBA" id="ARBA00022840"/>
    </source>
</evidence>
<dbReference type="InterPro" id="IPR036163">
    <property type="entry name" value="HMA_dom_sf"/>
</dbReference>
<evidence type="ECO:0000256" key="4">
    <source>
        <dbReference type="ARBA" id="ARBA00022475"/>
    </source>
</evidence>
<dbReference type="InterPro" id="IPR008250">
    <property type="entry name" value="ATPase_P-typ_transduc_dom_A_sf"/>
</dbReference>
<dbReference type="GO" id="GO:0043682">
    <property type="term" value="F:P-type divalent copper transporter activity"/>
    <property type="evidence" value="ECO:0007669"/>
    <property type="project" value="TreeGrafter"/>
</dbReference>
<feature type="transmembrane region" description="Helical" evidence="15">
    <location>
        <begin position="286"/>
        <end position="306"/>
    </location>
</feature>
<feature type="transmembrane region" description="Helical" evidence="15">
    <location>
        <begin position="439"/>
        <end position="458"/>
    </location>
</feature>
<keyword evidence="11" id="KW-1278">Translocase</keyword>
<keyword evidence="6 15" id="KW-0812">Transmembrane</keyword>
<dbReference type="PRINTS" id="PR00119">
    <property type="entry name" value="CATATPASE"/>
</dbReference>
<dbReference type="eggNOG" id="COG2217">
    <property type="taxonomic scope" value="Bacteria"/>
</dbReference>
<evidence type="ECO:0000256" key="14">
    <source>
        <dbReference type="ARBA" id="ARBA00023136"/>
    </source>
</evidence>
<keyword evidence="18" id="KW-1185">Reference proteome</keyword>
<evidence type="ECO:0000256" key="3">
    <source>
        <dbReference type="ARBA" id="ARBA00022448"/>
    </source>
</evidence>
<comment type="caution">
    <text evidence="17">The sequence shown here is derived from an EMBL/GenBank/DDBJ whole genome shotgun (WGS) entry which is preliminary data.</text>
</comment>
<feature type="transmembrane region" description="Helical" evidence="15">
    <location>
        <begin position="261"/>
        <end position="280"/>
    </location>
</feature>
<dbReference type="GO" id="GO:0016887">
    <property type="term" value="F:ATP hydrolysis activity"/>
    <property type="evidence" value="ECO:0007669"/>
    <property type="project" value="InterPro"/>
</dbReference>
<keyword evidence="5" id="KW-0597">Phosphoprotein</keyword>
<dbReference type="InterPro" id="IPR023299">
    <property type="entry name" value="ATPase_P-typ_cyto_dom_N"/>
</dbReference>
<evidence type="ECO:0000256" key="2">
    <source>
        <dbReference type="ARBA" id="ARBA00006024"/>
    </source>
</evidence>
<comment type="subcellular location">
    <subcellularLocation>
        <location evidence="1">Cell membrane</location>
        <topology evidence="1">Multi-pass membrane protein</topology>
    </subcellularLocation>
</comment>
<evidence type="ECO:0000259" key="16">
    <source>
        <dbReference type="PROSITE" id="PS50846"/>
    </source>
</evidence>
<feature type="transmembrane region" description="Helical" evidence="15">
    <location>
        <begin position="763"/>
        <end position="782"/>
    </location>
</feature>
<dbReference type="PROSITE" id="PS50846">
    <property type="entry name" value="HMA_2"/>
    <property type="match status" value="1"/>
</dbReference>
<dbReference type="RefSeq" id="WP_081683343.1">
    <property type="nucleotide sequence ID" value="NZ_AUFF01000003.1"/>
</dbReference>
<accession>A0A091C317</accession>
<evidence type="ECO:0000256" key="10">
    <source>
        <dbReference type="ARBA" id="ARBA00022842"/>
    </source>
</evidence>
<dbReference type="SUPFAM" id="SSF81665">
    <property type="entry name" value="Calcium ATPase, transmembrane domain M"/>
    <property type="match status" value="1"/>
</dbReference>
<dbReference type="AlphaFoldDB" id="A0A091C317"/>
<dbReference type="PANTHER" id="PTHR43520:SF5">
    <property type="entry name" value="CATION-TRANSPORTING P-TYPE ATPASE-RELATED"/>
    <property type="match status" value="1"/>
</dbReference>
<keyword evidence="8 15" id="KW-0547">Nucleotide-binding</keyword>
<dbReference type="NCBIfam" id="TIGR01494">
    <property type="entry name" value="ATPase_P-type"/>
    <property type="match status" value="1"/>
</dbReference>
<keyword evidence="10" id="KW-0460">Magnesium</keyword>
<dbReference type="OrthoDB" id="9814270at2"/>
<dbReference type="GO" id="GO:0005507">
    <property type="term" value="F:copper ion binding"/>
    <property type="evidence" value="ECO:0007669"/>
    <property type="project" value="TreeGrafter"/>
</dbReference>
<dbReference type="Gene3D" id="3.30.70.100">
    <property type="match status" value="1"/>
</dbReference>
<keyword evidence="7 15" id="KW-0479">Metal-binding</keyword>
<evidence type="ECO:0000256" key="12">
    <source>
        <dbReference type="ARBA" id="ARBA00022989"/>
    </source>
</evidence>
<dbReference type="InterPro" id="IPR059000">
    <property type="entry name" value="ATPase_P-type_domA"/>
</dbReference>
<dbReference type="InterPro" id="IPR021993">
    <property type="entry name" value="ATPase-cat-bd"/>
</dbReference>
<dbReference type="Pfam" id="PF00122">
    <property type="entry name" value="E1-E2_ATPase"/>
    <property type="match status" value="1"/>
</dbReference>
<dbReference type="InterPro" id="IPR023214">
    <property type="entry name" value="HAD_sf"/>
</dbReference>
<evidence type="ECO:0000256" key="15">
    <source>
        <dbReference type="RuleBase" id="RU362081"/>
    </source>
</evidence>
<dbReference type="InterPro" id="IPR036412">
    <property type="entry name" value="HAD-like_sf"/>
</dbReference>
<dbReference type="PANTHER" id="PTHR43520">
    <property type="entry name" value="ATP7, ISOFORM B"/>
    <property type="match status" value="1"/>
</dbReference>
<keyword evidence="14 15" id="KW-0472">Membrane</keyword>
<evidence type="ECO:0000313" key="18">
    <source>
        <dbReference type="Proteomes" id="UP000029391"/>
    </source>
</evidence>
<protein>
    <recommendedName>
        <fullName evidence="16">HMA domain-containing protein</fullName>
    </recommendedName>
</protein>
<dbReference type="Pfam" id="PF12156">
    <property type="entry name" value="ATPase-cat_bd"/>
    <property type="match status" value="1"/>
</dbReference>
<dbReference type="NCBIfam" id="TIGR01511">
    <property type="entry name" value="ATPase-IB1_Cu"/>
    <property type="match status" value="1"/>
</dbReference>
<keyword evidence="9 15" id="KW-0067">ATP-binding</keyword>
<dbReference type="Pfam" id="PF00403">
    <property type="entry name" value="HMA"/>
    <property type="match status" value="1"/>
</dbReference>
<evidence type="ECO:0000256" key="13">
    <source>
        <dbReference type="ARBA" id="ARBA00023065"/>
    </source>
</evidence>
<feature type="transmembrane region" description="Helical" evidence="15">
    <location>
        <begin position="470"/>
        <end position="491"/>
    </location>
</feature>
<dbReference type="SUPFAM" id="SSF81653">
    <property type="entry name" value="Calcium ATPase, transduction domain A"/>
    <property type="match status" value="1"/>
</dbReference>
<dbReference type="SUPFAM" id="SSF55008">
    <property type="entry name" value="HMA, heavy metal-associated domain"/>
    <property type="match status" value="1"/>
</dbReference>
<dbReference type="InterPro" id="IPR027256">
    <property type="entry name" value="P-typ_ATPase_IB"/>
</dbReference>
<gene>
    <name evidence="17" type="ORF">P873_04550</name>
</gene>
<dbReference type="NCBIfam" id="TIGR01512">
    <property type="entry name" value="ATPase-IB2_Cd"/>
    <property type="match status" value="1"/>
</dbReference>
<keyword evidence="13" id="KW-0406">Ion transport</keyword>
<dbReference type="GO" id="GO:0055070">
    <property type="term" value="P:copper ion homeostasis"/>
    <property type="evidence" value="ECO:0007669"/>
    <property type="project" value="TreeGrafter"/>
</dbReference>
<dbReference type="SUPFAM" id="SSF56784">
    <property type="entry name" value="HAD-like"/>
    <property type="match status" value="1"/>
</dbReference>
<dbReference type="Gene3D" id="2.70.150.10">
    <property type="entry name" value="Calcium-transporting ATPase, cytoplasmic transduction domain A"/>
    <property type="match status" value="1"/>
</dbReference>
<dbReference type="InterPro" id="IPR001757">
    <property type="entry name" value="P_typ_ATPase"/>
</dbReference>
<dbReference type="Proteomes" id="UP000029391">
    <property type="component" value="Unassembled WGS sequence"/>
</dbReference>
<evidence type="ECO:0000256" key="6">
    <source>
        <dbReference type="ARBA" id="ARBA00022692"/>
    </source>
</evidence>
<name>A0A091C317_9GAMM</name>
<feature type="domain" description="HMA" evidence="16">
    <location>
        <begin position="109"/>
        <end position="175"/>
    </location>
</feature>
<evidence type="ECO:0000256" key="5">
    <source>
        <dbReference type="ARBA" id="ARBA00022553"/>
    </source>
</evidence>
<dbReference type="Gene3D" id="3.40.1110.10">
    <property type="entry name" value="Calcium-transporting ATPase, cytoplasmic domain N"/>
    <property type="match status" value="1"/>
</dbReference>
<evidence type="ECO:0000256" key="8">
    <source>
        <dbReference type="ARBA" id="ARBA00022741"/>
    </source>
</evidence>
<comment type="similarity">
    <text evidence="2 15">Belongs to the cation transport ATPase (P-type) (TC 3.A.3) family. Type IB subfamily.</text>
</comment>
<sequence length="813" mass="84166">MTPRGAGAAVGAAVASPSPAAGHVRDACHHCGEALPADPPRARIDGVDAAFCCPGCAAAARWIAEAGLADYYRLRSADGARVDPDPEDFAAWDRDDVLAGHAVAIAGGREITVVVDGMRCAACAWLIDRALAGEEGVLAAGANAVTGRVRIAWDPARARLSALLARLGALGYRAHLAGGAAAERERRRERNTLIARLGVATLGALQAMMYADALYYDATMSVPMRDLFRWTALLVSTPVVFFSGWPFLAGMARELRARAPAMDTLIAGSVLLAYLASAVQTLRGGAVVWFDAAVMFVWFLLIARFLGAMARQRAGAVLDVLARARPALVTREVDGRRERVPAAALQVGDVLRVAPGEALAADGELLAPAAFDESLLTGESVPVAKSAGDTAWAGSLCREASARLRVTRIAADTRLSQLVRLVEDAQAHRPRLARVADRVAGQVVTALLVVAAAVFALWSWQVSPERGFEIALAVLIVTCPCALSLAVPTALASAHAALARRGVLVLADDALDALAEVDTVVFDKTGTLSRGQPRLLATRVLADVDAAAARALAARLERGSAHPLAYAFAAFDPGDRDGLVVTTIPGHGLEADIDGARWRLGRASFATGTAGDDDAGTLVLARDEVAVAEFTVADPLRDDAADAVAALRTAGLDVRILSGDGAAAVAAVAAEVGIERFAARQLPQDKLAAVRALQAQGRRVLMVGDGLNDAPVLAAADVSIALAGGADLAHRAAGIVVLADRLGRIPETIALARRTRAVVRQNFGWAIAYNLVALPFAAIGVVGPGLAALGMAASSLLVTGNALRLGRGAKIAA</sequence>
<reference evidence="17 18" key="1">
    <citation type="submission" date="2013-09" db="EMBL/GenBank/DDBJ databases">
        <title>Genome sequencing of Arenimonas composti.</title>
        <authorList>
            <person name="Chen F."/>
            <person name="Wang G."/>
        </authorList>
    </citation>
    <scope>NUCLEOTIDE SEQUENCE [LARGE SCALE GENOMIC DNA]</scope>
    <source>
        <strain evidence="17 18">TR7-09</strain>
    </source>
</reference>
<feature type="transmembrane region" description="Helical" evidence="15">
    <location>
        <begin position="193"/>
        <end position="215"/>
    </location>
</feature>
<dbReference type="InterPro" id="IPR023298">
    <property type="entry name" value="ATPase_P-typ_TM_dom_sf"/>
</dbReference>